<sequence>MSIEKFLKKVCSLFTYHLGSNLIGVYLHGSLAMGCFQSEKSDVDVLIIVSEKLTIQQKKKIIDDILKLREYKLEMSILLEKELRMFRYPTPFELHYSQMHRERYLEDEYYLCGDSVDPDLAAHIVVTYERGKCIYGAPIHEVFQPIDRKYYRQSILFDVENAAEDIVHHPVYYILNLCRILLYMREGIISSKKEGGEWGLMNVPESFKELVKASLSQYSKPSIPIDWNPEQLREFVKYMTEAIHLNR</sequence>
<comment type="catalytic activity">
    <reaction evidence="3 4">
        <text>spectinomycin + ATP = 9-O-adenylylspectinomycin + diphosphate</text>
        <dbReference type="Rhea" id="RHEA:63228"/>
        <dbReference type="ChEBI" id="CHEBI:30616"/>
        <dbReference type="ChEBI" id="CHEBI:33019"/>
        <dbReference type="ChEBI" id="CHEBI:146260"/>
        <dbReference type="ChEBI" id="CHEBI:146261"/>
    </reaction>
</comment>
<dbReference type="GO" id="GO:0005524">
    <property type="term" value="F:ATP binding"/>
    <property type="evidence" value="ECO:0007669"/>
    <property type="project" value="UniProtKB-KW"/>
</dbReference>
<accession>A0A2N3LFH1</accession>
<comment type="caution">
    <text evidence="7">The sequence shown here is derived from an EMBL/GenBank/DDBJ whole genome shotgun (WGS) entry which is preliminary data.</text>
</comment>
<dbReference type="InterPro" id="IPR043519">
    <property type="entry name" value="NT_sf"/>
</dbReference>
<name>A0A2N3LFH1_9BACI</name>
<keyword evidence="4" id="KW-0547">Nucleotide-binding</keyword>
<evidence type="ECO:0000256" key="1">
    <source>
        <dbReference type="ARBA" id="ARBA00022679"/>
    </source>
</evidence>
<reference evidence="7 8" key="1">
    <citation type="submission" date="2017-11" db="EMBL/GenBank/DDBJ databases">
        <title>Bacillus camelliae sp. nov., isolated from pu'er tea.</title>
        <authorList>
            <person name="Niu L."/>
        </authorList>
    </citation>
    <scope>NUCLEOTIDE SEQUENCE [LARGE SCALE GENOMIC DNA]</scope>
    <source>
        <strain evidence="7 8">7578-1</strain>
    </source>
</reference>
<dbReference type="Gene3D" id="3.30.460.10">
    <property type="entry name" value="Beta Polymerase, domain 2"/>
    <property type="match status" value="1"/>
</dbReference>
<dbReference type="SUPFAM" id="SSF81301">
    <property type="entry name" value="Nucleotidyltransferase"/>
    <property type="match status" value="1"/>
</dbReference>
<dbReference type="GO" id="GO:0070566">
    <property type="term" value="F:adenylyltransferase activity"/>
    <property type="evidence" value="ECO:0007669"/>
    <property type="project" value="InterPro"/>
</dbReference>
<dbReference type="EMBL" id="PIQO01000019">
    <property type="protein sequence ID" value="PKR83349.1"/>
    <property type="molecule type" value="Genomic_DNA"/>
</dbReference>
<proteinExistence type="predicted"/>
<dbReference type="Proteomes" id="UP000233440">
    <property type="component" value="Unassembled WGS sequence"/>
</dbReference>
<dbReference type="InterPro" id="IPR025184">
    <property type="entry name" value="AadA_C"/>
</dbReference>
<keyword evidence="8" id="KW-1185">Reference proteome</keyword>
<gene>
    <name evidence="7" type="ORF">CWO92_19410</name>
</gene>
<keyword evidence="4" id="KW-0548">Nucleotidyltransferase</keyword>
<dbReference type="CDD" id="cd05403">
    <property type="entry name" value="NT_KNTase_like"/>
    <property type="match status" value="1"/>
</dbReference>
<evidence type="ECO:0000256" key="4">
    <source>
        <dbReference type="PIRNR" id="PIRNR000819"/>
    </source>
</evidence>
<keyword evidence="2 4" id="KW-0046">Antibiotic resistance</keyword>
<dbReference type="InterPro" id="IPR024172">
    <property type="entry name" value="AadA/Aad9"/>
</dbReference>
<organism evidence="7 8">
    <name type="scientific">Heyndrickxia camelliae</name>
    <dbReference type="NCBI Taxonomy" id="1707093"/>
    <lineage>
        <taxon>Bacteria</taxon>
        <taxon>Bacillati</taxon>
        <taxon>Bacillota</taxon>
        <taxon>Bacilli</taxon>
        <taxon>Bacillales</taxon>
        <taxon>Bacillaceae</taxon>
        <taxon>Heyndrickxia</taxon>
    </lineage>
</organism>
<dbReference type="GO" id="GO:0046677">
    <property type="term" value="P:response to antibiotic"/>
    <property type="evidence" value="ECO:0007669"/>
    <property type="project" value="UniProtKB-KW"/>
</dbReference>
<evidence type="ECO:0000313" key="7">
    <source>
        <dbReference type="EMBL" id="PKR83349.1"/>
    </source>
</evidence>
<evidence type="ECO:0000259" key="6">
    <source>
        <dbReference type="Pfam" id="PF13427"/>
    </source>
</evidence>
<dbReference type="OrthoDB" id="5643411at2"/>
<evidence type="ECO:0000256" key="2">
    <source>
        <dbReference type="ARBA" id="ARBA00023251"/>
    </source>
</evidence>
<dbReference type="RefSeq" id="WP_101355867.1">
    <property type="nucleotide sequence ID" value="NZ_PIQO01000019.1"/>
</dbReference>
<dbReference type="PROSITE" id="PS51257">
    <property type="entry name" value="PROKAR_LIPOPROTEIN"/>
    <property type="match status" value="1"/>
</dbReference>
<keyword evidence="1 4" id="KW-0808">Transferase</keyword>
<evidence type="ECO:0000259" key="5">
    <source>
        <dbReference type="Pfam" id="PF01909"/>
    </source>
</evidence>
<keyword evidence="4" id="KW-0067">ATP-binding</keyword>
<dbReference type="InterPro" id="IPR002934">
    <property type="entry name" value="Polymerase_NTP_transf_dom"/>
</dbReference>
<feature type="domain" description="Adenylyltransferase AadA C-terminal" evidence="6">
    <location>
        <begin position="141"/>
        <end position="241"/>
    </location>
</feature>
<feature type="domain" description="Polymerase nucleotidyl transferase" evidence="5">
    <location>
        <begin position="3"/>
        <end position="81"/>
    </location>
</feature>
<evidence type="ECO:0000256" key="3">
    <source>
        <dbReference type="ARBA" id="ARBA00047831"/>
    </source>
</evidence>
<dbReference type="AlphaFoldDB" id="A0A2N3LFH1"/>
<dbReference type="PIRSF" id="PIRSF000819">
    <property type="entry name" value="Streptomycin_3-adenylyltransf"/>
    <property type="match status" value="1"/>
</dbReference>
<dbReference type="Pfam" id="PF01909">
    <property type="entry name" value="NTP_transf_2"/>
    <property type="match status" value="1"/>
</dbReference>
<protein>
    <recommendedName>
        <fullName evidence="4">Spectinomycin 9-adenylyltransferase</fullName>
    </recommendedName>
</protein>
<dbReference type="Pfam" id="PF13427">
    <property type="entry name" value="AadA_C"/>
    <property type="match status" value="1"/>
</dbReference>
<evidence type="ECO:0000313" key="8">
    <source>
        <dbReference type="Proteomes" id="UP000233440"/>
    </source>
</evidence>